<dbReference type="Gene3D" id="3.40.30.10">
    <property type="entry name" value="Glutaredoxin"/>
    <property type="match status" value="1"/>
</dbReference>
<dbReference type="InterPro" id="IPR000866">
    <property type="entry name" value="AhpC/TSA"/>
</dbReference>
<dbReference type="PROSITE" id="PS51352">
    <property type="entry name" value="THIOREDOXIN_2"/>
    <property type="match status" value="1"/>
</dbReference>
<keyword evidence="1" id="KW-0472">Membrane</keyword>
<dbReference type="GO" id="GO:0016209">
    <property type="term" value="F:antioxidant activity"/>
    <property type="evidence" value="ECO:0007669"/>
    <property type="project" value="InterPro"/>
</dbReference>
<dbReference type="InterPro" id="IPR050553">
    <property type="entry name" value="Thioredoxin_ResA/DsbE_sf"/>
</dbReference>
<dbReference type="InParanoid" id="A0A540VJQ6"/>
<sequence length="199" mass="21584">MSKTDISPISPRSIGEEGLPATYWRGLMIVVLLLGLAWINLSRVTDASLMGQDVEAPKAGFLAPDFRLTSLEDGSVRLSDLRGKPVILNFWATWCPPCRREMPALEAIWQRYGRGGVLVLGIDEGEQASVVARFAREQVGTTFPLLLDRQQEVGARYNVRAIPTTVFVDPSGRIQDIVVGGPLDEAALLGGVNKITAGP</sequence>
<evidence type="ECO:0000256" key="1">
    <source>
        <dbReference type="SAM" id="Phobius"/>
    </source>
</evidence>
<dbReference type="AlphaFoldDB" id="A0A540VJQ6"/>
<dbReference type="InterPro" id="IPR013766">
    <property type="entry name" value="Thioredoxin_domain"/>
</dbReference>
<keyword evidence="1" id="KW-1133">Transmembrane helix</keyword>
<dbReference type="InterPro" id="IPR036249">
    <property type="entry name" value="Thioredoxin-like_sf"/>
</dbReference>
<comment type="caution">
    <text evidence="3">The sequence shown here is derived from an EMBL/GenBank/DDBJ whole genome shotgun (WGS) entry which is preliminary data.</text>
</comment>
<dbReference type="Proteomes" id="UP000317371">
    <property type="component" value="Unassembled WGS sequence"/>
</dbReference>
<organism evidence="3 4">
    <name type="scientific">Litorilinea aerophila</name>
    <dbReference type="NCBI Taxonomy" id="1204385"/>
    <lineage>
        <taxon>Bacteria</taxon>
        <taxon>Bacillati</taxon>
        <taxon>Chloroflexota</taxon>
        <taxon>Caldilineae</taxon>
        <taxon>Caldilineales</taxon>
        <taxon>Caldilineaceae</taxon>
        <taxon>Litorilinea</taxon>
    </lineage>
</organism>
<dbReference type="PANTHER" id="PTHR42852">
    <property type="entry name" value="THIOL:DISULFIDE INTERCHANGE PROTEIN DSBE"/>
    <property type="match status" value="1"/>
</dbReference>
<protein>
    <submittedName>
        <fullName evidence="3">TlpA family protein disulfide reductase</fullName>
    </submittedName>
</protein>
<keyword evidence="4" id="KW-1185">Reference proteome</keyword>
<dbReference type="GO" id="GO:0016491">
    <property type="term" value="F:oxidoreductase activity"/>
    <property type="evidence" value="ECO:0007669"/>
    <property type="project" value="InterPro"/>
</dbReference>
<evidence type="ECO:0000313" key="3">
    <source>
        <dbReference type="EMBL" id="TQE96353.1"/>
    </source>
</evidence>
<feature type="domain" description="Thioredoxin" evidence="2">
    <location>
        <begin position="57"/>
        <end position="197"/>
    </location>
</feature>
<feature type="transmembrane region" description="Helical" evidence="1">
    <location>
        <begin position="23"/>
        <end position="41"/>
    </location>
</feature>
<dbReference type="SUPFAM" id="SSF52833">
    <property type="entry name" value="Thioredoxin-like"/>
    <property type="match status" value="1"/>
</dbReference>
<dbReference type="EMBL" id="VIGC01000008">
    <property type="protein sequence ID" value="TQE96353.1"/>
    <property type="molecule type" value="Genomic_DNA"/>
</dbReference>
<dbReference type="InterPro" id="IPR017937">
    <property type="entry name" value="Thioredoxin_CS"/>
</dbReference>
<evidence type="ECO:0000313" key="4">
    <source>
        <dbReference type="Proteomes" id="UP000317371"/>
    </source>
</evidence>
<dbReference type="FunCoup" id="A0A540VJQ6">
    <property type="interactions" value="163"/>
</dbReference>
<keyword evidence="1" id="KW-0812">Transmembrane</keyword>
<reference evidence="3 4" key="1">
    <citation type="submission" date="2019-06" db="EMBL/GenBank/DDBJ databases">
        <title>Genome sequence of Litorilinea aerophila BAA-2444.</title>
        <authorList>
            <person name="Maclea K.S."/>
            <person name="Maurais E.G."/>
            <person name="Iannazzi L.C."/>
        </authorList>
    </citation>
    <scope>NUCLEOTIDE SEQUENCE [LARGE SCALE GENOMIC DNA]</scope>
    <source>
        <strain evidence="3 4">ATCC BAA-2444</strain>
    </source>
</reference>
<name>A0A540VJQ6_9CHLR</name>
<dbReference type="PANTHER" id="PTHR42852:SF13">
    <property type="entry name" value="PROTEIN DIPZ"/>
    <property type="match status" value="1"/>
</dbReference>
<dbReference type="OrthoDB" id="25753at2"/>
<proteinExistence type="predicted"/>
<gene>
    <name evidence="3" type="ORF">FKZ61_07625</name>
</gene>
<dbReference type="Pfam" id="PF00578">
    <property type="entry name" value="AhpC-TSA"/>
    <property type="match status" value="1"/>
</dbReference>
<dbReference type="CDD" id="cd02966">
    <property type="entry name" value="TlpA_like_family"/>
    <property type="match status" value="1"/>
</dbReference>
<accession>A0A540VJQ6</accession>
<dbReference type="PROSITE" id="PS00194">
    <property type="entry name" value="THIOREDOXIN_1"/>
    <property type="match status" value="1"/>
</dbReference>
<evidence type="ECO:0000259" key="2">
    <source>
        <dbReference type="PROSITE" id="PS51352"/>
    </source>
</evidence>
<dbReference type="RefSeq" id="WP_141609498.1">
    <property type="nucleotide sequence ID" value="NZ_VIGC02000008.1"/>
</dbReference>